<accession>C8W6I8</accession>
<reference evidence="1 2" key="1">
    <citation type="journal article" date="2009" name="Stand. Genomic Sci.">
        <title>Complete genome sequence of Desulfotomaculum acetoxidans type strain (5575).</title>
        <authorList>
            <person name="Spring S."/>
            <person name="Lapidus A."/>
            <person name="Schroder M."/>
            <person name="Gleim D."/>
            <person name="Sims D."/>
            <person name="Meincke L."/>
            <person name="Glavina Del Rio T."/>
            <person name="Tice H."/>
            <person name="Copeland A."/>
            <person name="Cheng J.F."/>
            <person name="Lucas S."/>
            <person name="Chen F."/>
            <person name="Nolan M."/>
            <person name="Bruce D."/>
            <person name="Goodwin L."/>
            <person name="Pitluck S."/>
            <person name="Ivanova N."/>
            <person name="Mavromatis K."/>
            <person name="Mikhailova N."/>
            <person name="Pati A."/>
            <person name="Chen A."/>
            <person name="Palaniappan K."/>
            <person name="Land M."/>
            <person name="Hauser L."/>
            <person name="Chang Y.J."/>
            <person name="Jeffries C.D."/>
            <person name="Chain P."/>
            <person name="Saunders E."/>
            <person name="Brettin T."/>
            <person name="Detter J.C."/>
            <person name="Goker M."/>
            <person name="Bristow J."/>
            <person name="Eisen J.A."/>
            <person name="Markowitz V."/>
            <person name="Hugenholtz P."/>
            <person name="Kyrpides N.C."/>
            <person name="Klenk H.P."/>
            <person name="Han C."/>
        </authorList>
    </citation>
    <scope>NUCLEOTIDE SEQUENCE [LARGE SCALE GENOMIC DNA]</scope>
    <source>
        <strain evidence="2">ATCC 49208 / DSM 771 / VKM B-1644</strain>
    </source>
</reference>
<dbReference type="EMBL" id="CP001720">
    <property type="protein sequence ID" value="ACV62277.1"/>
    <property type="molecule type" value="Genomic_DNA"/>
</dbReference>
<dbReference type="InterPro" id="IPR024735">
    <property type="entry name" value="TcpC"/>
</dbReference>
<evidence type="ECO:0000313" key="2">
    <source>
        <dbReference type="Proteomes" id="UP000002217"/>
    </source>
</evidence>
<dbReference type="KEGG" id="dae:Dtox_1401"/>
<organism evidence="1 2">
    <name type="scientific">Desulfofarcimen acetoxidans (strain ATCC 49208 / DSM 771 / KCTC 5769 / VKM B-1644 / 5575)</name>
    <name type="common">Desulfotomaculum acetoxidans</name>
    <dbReference type="NCBI Taxonomy" id="485916"/>
    <lineage>
        <taxon>Bacteria</taxon>
        <taxon>Bacillati</taxon>
        <taxon>Bacillota</taxon>
        <taxon>Clostridia</taxon>
        <taxon>Eubacteriales</taxon>
        <taxon>Peptococcaceae</taxon>
        <taxon>Desulfofarcimen</taxon>
    </lineage>
</organism>
<dbReference type="AlphaFoldDB" id="C8W6I8"/>
<sequence length="305" mass="33744">MNRRLLYRWLASGVLWLLLLIVVVISIRSVNIVNRTGRIAANALTGENEQIITLVRDTARSFAVEWATWNGNPDNYAQRTGLFLTKVPTLPPPSAIQEVTAATVLSVNLKDNDGYSARVLLHTHRLVPVTNAGSVPITLVPVTREDLARLQSNISLDLSQQPALSWQDFLLYVEVPVKLVNKQPVVAGWPVIIAPDYPRGVIEQSNECKTLASAEFVTFINQFMNMYYSGQPLTNFVMPGANVKPVFEWKLDSVNEVRVNNEKNPTQACVQVLVSAPGVSKLTQVVYLKLHPTGGSYLVEELGSI</sequence>
<dbReference type="HOGENOM" id="CLU_911286_0_0_9"/>
<proteinExistence type="predicted"/>
<dbReference type="Pfam" id="PF12642">
    <property type="entry name" value="TpcC"/>
    <property type="match status" value="1"/>
</dbReference>
<dbReference type="RefSeq" id="WP_015756992.1">
    <property type="nucleotide sequence ID" value="NC_013216.1"/>
</dbReference>
<evidence type="ECO:0008006" key="3">
    <source>
        <dbReference type="Google" id="ProtNLM"/>
    </source>
</evidence>
<evidence type="ECO:0000313" key="1">
    <source>
        <dbReference type="EMBL" id="ACV62277.1"/>
    </source>
</evidence>
<dbReference type="eggNOG" id="ENOG503398A">
    <property type="taxonomic scope" value="Bacteria"/>
</dbReference>
<gene>
    <name evidence="1" type="ordered locus">Dtox_1401</name>
</gene>
<dbReference type="Proteomes" id="UP000002217">
    <property type="component" value="Chromosome"/>
</dbReference>
<name>C8W6I8_DESAS</name>
<dbReference type="Gene3D" id="3.10.450.540">
    <property type="match status" value="1"/>
</dbReference>
<protein>
    <recommendedName>
        <fullName evidence="3">Conjugative transposon protein TcpC</fullName>
    </recommendedName>
</protein>
<keyword evidence="2" id="KW-1185">Reference proteome</keyword>
<dbReference type="OrthoDB" id="1804892at2"/>